<dbReference type="GO" id="GO:0006511">
    <property type="term" value="P:ubiquitin-dependent protein catabolic process"/>
    <property type="evidence" value="ECO:0007669"/>
    <property type="project" value="TreeGrafter"/>
</dbReference>
<keyword evidence="8" id="KW-1185">Reference proteome</keyword>
<accession>L1JY23</accession>
<dbReference type="PANTHER" id="PTHR45931">
    <property type="entry name" value="SI:CH211-59O9.10"/>
    <property type="match status" value="1"/>
</dbReference>
<dbReference type="Gene3D" id="3.30.40.10">
    <property type="entry name" value="Zinc/RING finger domain, C3HC4 (zinc finger)"/>
    <property type="match status" value="1"/>
</dbReference>
<dbReference type="OrthoDB" id="4348522at2759"/>
<dbReference type="InterPro" id="IPR001841">
    <property type="entry name" value="Znf_RING"/>
</dbReference>
<evidence type="ECO:0000256" key="3">
    <source>
        <dbReference type="ARBA" id="ARBA00022833"/>
    </source>
</evidence>
<evidence type="ECO:0000256" key="1">
    <source>
        <dbReference type="ARBA" id="ARBA00022723"/>
    </source>
</evidence>
<dbReference type="GeneID" id="17309821"/>
<protein>
    <recommendedName>
        <fullName evidence="5">RING-type domain-containing protein</fullName>
    </recommendedName>
</protein>
<evidence type="ECO:0000259" key="5">
    <source>
        <dbReference type="PROSITE" id="PS50089"/>
    </source>
</evidence>
<dbReference type="GO" id="GO:0008270">
    <property type="term" value="F:zinc ion binding"/>
    <property type="evidence" value="ECO:0007669"/>
    <property type="project" value="UniProtKB-KW"/>
</dbReference>
<dbReference type="InterPro" id="IPR051834">
    <property type="entry name" value="RING_finger_E3_ligase"/>
</dbReference>
<proteinExistence type="predicted"/>
<sequence>ENEGEDCSICLSTIFQGNLMAILPCSHRFHEQCVLRWLNQSRACPYCRSRIS</sequence>
<evidence type="ECO:0000313" key="8">
    <source>
        <dbReference type="Proteomes" id="UP000011087"/>
    </source>
</evidence>
<dbReference type="AlphaFoldDB" id="L1JY23"/>
<keyword evidence="3" id="KW-0862">Zinc</keyword>
<dbReference type="EnsemblProtists" id="EKX52993">
    <property type="protein sequence ID" value="EKX52993"/>
    <property type="gene ID" value="GUITHDRAFT_40478"/>
</dbReference>
<feature type="non-terminal residue" evidence="6">
    <location>
        <position position="1"/>
    </location>
</feature>
<dbReference type="OMA" id="MCSICLA"/>
<evidence type="ECO:0000256" key="2">
    <source>
        <dbReference type="ARBA" id="ARBA00022771"/>
    </source>
</evidence>
<evidence type="ECO:0000256" key="4">
    <source>
        <dbReference type="PROSITE-ProRule" id="PRU00175"/>
    </source>
</evidence>
<gene>
    <name evidence="6" type="ORF">GUITHDRAFT_40478</name>
</gene>
<dbReference type="Proteomes" id="UP000011087">
    <property type="component" value="Unassembled WGS sequence"/>
</dbReference>
<dbReference type="EMBL" id="JH992971">
    <property type="protein sequence ID" value="EKX52993.1"/>
    <property type="molecule type" value="Genomic_DNA"/>
</dbReference>
<dbReference type="RefSeq" id="XP_005839973.1">
    <property type="nucleotide sequence ID" value="XM_005839916.1"/>
</dbReference>
<dbReference type="GO" id="GO:0061630">
    <property type="term" value="F:ubiquitin protein ligase activity"/>
    <property type="evidence" value="ECO:0007669"/>
    <property type="project" value="TreeGrafter"/>
</dbReference>
<keyword evidence="1" id="KW-0479">Metal-binding</keyword>
<dbReference type="Pfam" id="PF13639">
    <property type="entry name" value="zf-RING_2"/>
    <property type="match status" value="1"/>
</dbReference>
<organism evidence="6">
    <name type="scientific">Guillardia theta (strain CCMP2712)</name>
    <name type="common">Cryptophyte</name>
    <dbReference type="NCBI Taxonomy" id="905079"/>
    <lineage>
        <taxon>Eukaryota</taxon>
        <taxon>Cryptophyceae</taxon>
        <taxon>Pyrenomonadales</taxon>
        <taxon>Geminigeraceae</taxon>
        <taxon>Guillardia</taxon>
    </lineage>
</organism>
<dbReference type="HOGENOM" id="CLU_013137_21_5_1"/>
<dbReference type="STRING" id="905079.L1JY23"/>
<feature type="domain" description="RING-type" evidence="5">
    <location>
        <begin position="7"/>
        <end position="48"/>
    </location>
</feature>
<dbReference type="GO" id="GO:0005634">
    <property type="term" value="C:nucleus"/>
    <property type="evidence" value="ECO:0007669"/>
    <property type="project" value="TreeGrafter"/>
</dbReference>
<reference evidence="7" key="3">
    <citation type="submission" date="2016-03" db="UniProtKB">
        <authorList>
            <consortium name="EnsemblProtists"/>
        </authorList>
    </citation>
    <scope>IDENTIFICATION</scope>
</reference>
<evidence type="ECO:0000313" key="7">
    <source>
        <dbReference type="EnsemblProtists" id="EKX52993"/>
    </source>
</evidence>
<dbReference type="SUPFAM" id="SSF57850">
    <property type="entry name" value="RING/U-box"/>
    <property type="match status" value="1"/>
</dbReference>
<evidence type="ECO:0000313" key="6">
    <source>
        <dbReference type="EMBL" id="EKX52993.1"/>
    </source>
</evidence>
<dbReference type="InterPro" id="IPR013083">
    <property type="entry name" value="Znf_RING/FYVE/PHD"/>
</dbReference>
<name>L1JY23_GUITC</name>
<dbReference type="PROSITE" id="PS50089">
    <property type="entry name" value="ZF_RING_2"/>
    <property type="match status" value="1"/>
</dbReference>
<reference evidence="8" key="2">
    <citation type="submission" date="2012-11" db="EMBL/GenBank/DDBJ databases">
        <authorList>
            <person name="Kuo A."/>
            <person name="Curtis B.A."/>
            <person name="Tanifuji G."/>
            <person name="Burki F."/>
            <person name="Gruber A."/>
            <person name="Irimia M."/>
            <person name="Maruyama S."/>
            <person name="Arias M.C."/>
            <person name="Ball S.G."/>
            <person name="Gile G.H."/>
            <person name="Hirakawa Y."/>
            <person name="Hopkins J.F."/>
            <person name="Rensing S.A."/>
            <person name="Schmutz J."/>
            <person name="Symeonidi A."/>
            <person name="Elias M."/>
            <person name="Eveleigh R.J."/>
            <person name="Herman E.K."/>
            <person name="Klute M.J."/>
            <person name="Nakayama T."/>
            <person name="Obornik M."/>
            <person name="Reyes-Prieto A."/>
            <person name="Armbrust E.V."/>
            <person name="Aves S.J."/>
            <person name="Beiko R.G."/>
            <person name="Coutinho P."/>
            <person name="Dacks J.B."/>
            <person name="Durnford D.G."/>
            <person name="Fast N.M."/>
            <person name="Green B.R."/>
            <person name="Grisdale C."/>
            <person name="Hempe F."/>
            <person name="Henrissat B."/>
            <person name="Hoppner M.P."/>
            <person name="Ishida K.-I."/>
            <person name="Kim E."/>
            <person name="Koreny L."/>
            <person name="Kroth P.G."/>
            <person name="Liu Y."/>
            <person name="Malik S.-B."/>
            <person name="Maier U.G."/>
            <person name="McRose D."/>
            <person name="Mock T."/>
            <person name="Neilson J.A."/>
            <person name="Onodera N.T."/>
            <person name="Poole A.M."/>
            <person name="Pritham E.J."/>
            <person name="Richards T.A."/>
            <person name="Rocap G."/>
            <person name="Roy S.W."/>
            <person name="Sarai C."/>
            <person name="Schaack S."/>
            <person name="Shirato S."/>
            <person name="Slamovits C.H."/>
            <person name="Spencer D.F."/>
            <person name="Suzuki S."/>
            <person name="Worden A.Z."/>
            <person name="Zauner S."/>
            <person name="Barry K."/>
            <person name="Bell C."/>
            <person name="Bharti A.K."/>
            <person name="Crow J.A."/>
            <person name="Grimwood J."/>
            <person name="Kramer R."/>
            <person name="Lindquist E."/>
            <person name="Lucas S."/>
            <person name="Salamov A."/>
            <person name="McFadden G.I."/>
            <person name="Lane C.E."/>
            <person name="Keeling P.J."/>
            <person name="Gray M.W."/>
            <person name="Grigoriev I.V."/>
            <person name="Archibald J.M."/>
        </authorList>
    </citation>
    <scope>NUCLEOTIDE SEQUENCE</scope>
    <source>
        <strain evidence="8">CCMP2712</strain>
    </source>
</reference>
<reference evidence="6 8" key="1">
    <citation type="journal article" date="2012" name="Nature">
        <title>Algal genomes reveal evolutionary mosaicism and the fate of nucleomorphs.</title>
        <authorList>
            <consortium name="DOE Joint Genome Institute"/>
            <person name="Curtis B.A."/>
            <person name="Tanifuji G."/>
            <person name="Burki F."/>
            <person name="Gruber A."/>
            <person name="Irimia M."/>
            <person name="Maruyama S."/>
            <person name="Arias M.C."/>
            <person name="Ball S.G."/>
            <person name="Gile G.H."/>
            <person name="Hirakawa Y."/>
            <person name="Hopkins J.F."/>
            <person name="Kuo A."/>
            <person name="Rensing S.A."/>
            <person name="Schmutz J."/>
            <person name="Symeonidi A."/>
            <person name="Elias M."/>
            <person name="Eveleigh R.J."/>
            <person name="Herman E.K."/>
            <person name="Klute M.J."/>
            <person name="Nakayama T."/>
            <person name="Obornik M."/>
            <person name="Reyes-Prieto A."/>
            <person name="Armbrust E.V."/>
            <person name="Aves S.J."/>
            <person name="Beiko R.G."/>
            <person name="Coutinho P."/>
            <person name="Dacks J.B."/>
            <person name="Durnford D.G."/>
            <person name="Fast N.M."/>
            <person name="Green B.R."/>
            <person name="Grisdale C.J."/>
            <person name="Hempel F."/>
            <person name="Henrissat B."/>
            <person name="Hoppner M.P."/>
            <person name="Ishida K."/>
            <person name="Kim E."/>
            <person name="Koreny L."/>
            <person name="Kroth P.G."/>
            <person name="Liu Y."/>
            <person name="Malik S.B."/>
            <person name="Maier U.G."/>
            <person name="McRose D."/>
            <person name="Mock T."/>
            <person name="Neilson J.A."/>
            <person name="Onodera N.T."/>
            <person name="Poole A.M."/>
            <person name="Pritham E.J."/>
            <person name="Richards T.A."/>
            <person name="Rocap G."/>
            <person name="Roy S.W."/>
            <person name="Sarai C."/>
            <person name="Schaack S."/>
            <person name="Shirato S."/>
            <person name="Slamovits C.H."/>
            <person name="Spencer D.F."/>
            <person name="Suzuki S."/>
            <person name="Worden A.Z."/>
            <person name="Zauner S."/>
            <person name="Barry K."/>
            <person name="Bell C."/>
            <person name="Bharti A.K."/>
            <person name="Crow J.A."/>
            <person name="Grimwood J."/>
            <person name="Kramer R."/>
            <person name="Lindquist E."/>
            <person name="Lucas S."/>
            <person name="Salamov A."/>
            <person name="McFadden G.I."/>
            <person name="Lane C.E."/>
            <person name="Keeling P.J."/>
            <person name="Gray M.W."/>
            <person name="Grigoriev I.V."/>
            <person name="Archibald J.M."/>
        </authorList>
    </citation>
    <scope>NUCLEOTIDE SEQUENCE</scope>
    <source>
        <strain evidence="6 8">CCMP2712</strain>
    </source>
</reference>
<feature type="non-terminal residue" evidence="6">
    <location>
        <position position="52"/>
    </location>
</feature>
<dbReference type="KEGG" id="gtt:GUITHDRAFT_40478"/>
<dbReference type="SMART" id="SM00184">
    <property type="entry name" value="RING"/>
    <property type="match status" value="1"/>
</dbReference>
<dbReference type="PANTHER" id="PTHR45931:SF3">
    <property type="entry name" value="RING ZINC FINGER-CONTAINING PROTEIN"/>
    <property type="match status" value="1"/>
</dbReference>
<dbReference type="PaxDb" id="55529-EKX52993"/>
<keyword evidence="2 4" id="KW-0863">Zinc-finger</keyword>